<dbReference type="AlphaFoldDB" id="A0AAW1V1Y3"/>
<accession>A0AAW1V1Y3</accession>
<dbReference type="EMBL" id="JARQZJ010000099">
    <property type="protein sequence ID" value="KAK9886292.1"/>
    <property type="molecule type" value="Genomic_DNA"/>
</dbReference>
<feature type="domain" description="Endonuclease/exonuclease/phosphatase" evidence="2">
    <location>
        <begin position="1"/>
        <end position="97"/>
    </location>
</feature>
<dbReference type="PANTHER" id="PTHR33776:SF3">
    <property type="entry name" value="PHD-TYPE DOMAIN-CONTAINING PROTEIN"/>
    <property type="match status" value="1"/>
</dbReference>
<dbReference type="Proteomes" id="UP001431783">
    <property type="component" value="Unassembled WGS sequence"/>
</dbReference>
<dbReference type="PANTHER" id="PTHR33776">
    <property type="entry name" value="ENDO/EXONUCLEASE/PHOSPHATASE DOMAIN-CONTAINING PROTEIN"/>
    <property type="match status" value="1"/>
</dbReference>
<gene>
    <name evidence="3" type="ORF">WA026_015803</name>
</gene>
<protein>
    <recommendedName>
        <fullName evidence="2">Endonuclease/exonuclease/phosphatase domain-containing protein</fullName>
    </recommendedName>
</protein>
<dbReference type="Gene3D" id="3.60.10.10">
    <property type="entry name" value="Endonuclease/exonuclease/phosphatase"/>
    <property type="match status" value="1"/>
</dbReference>
<keyword evidence="1" id="KW-0812">Transmembrane</keyword>
<dbReference type="GO" id="GO:0003824">
    <property type="term" value="F:catalytic activity"/>
    <property type="evidence" value="ECO:0007669"/>
    <property type="project" value="InterPro"/>
</dbReference>
<name>A0AAW1V1Y3_9CUCU</name>
<dbReference type="SUPFAM" id="SSF56219">
    <property type="entry name" value="DNase I-like"/>
    <property type="match status" value="1"/>
</dbReference>
<evidence type="ECO:0000259" key="2">
    <source>
        <dbReference type="Pfam" id="PF14529"/>
    </source>
</evidence>
<evidence type="ECO:0000313" key="4">
    <source>
        <dbReference type="Proteomes" id="UP001431783"/>
    </source>
</evidence>
<organism evidence="3 4">
    <name type="scientific">Henosepilachna vigintioctopunctata</name>
    <dbReference type="NCBI Taxonomy" id="420089"/>
    <lineage>
        <taxon>Eukaryota</taxon>
        <taxon>Metazoa</taxon>
        <taxon>Ecdysozoa</taxon>
        <taxon>Arthropoda</taxon>
        <taxon>Hexapoda</taxon>
        <taxon>Insecta</taxon>
        <taxon>Pterygota</taxon>
        <taxon>Neoptera</taxon>
        <taxon>Endopterygota</taxon>
        <taxon>Coleoptera</taxon>
        <taxon>Polyphaga</taxon>
        <taxon>Cucujiformia</taxon>
        <taxon>Coccinelloidea</taxon>
        <taxon>Coccinellidae</taxon>
        <taxon>Epilachninae</taxon>
        <taxon>Epilachnini</taxon>
        <taxon>Henosepilachna</taxon>
    </lineage>
</organism>
<keyword evidence="1" id="KW-1133">Transmembrane helix</keyword>
<keyword evidence="4" id="KW-1185">Reference proteome</keyword>
<keyword evidence="1" id="KW-0472">Membrane</keyword>
<evidence type="ECO:0000313" key="3">
    <source>
        <dbReference type="EMBL" id="KAK9886292.1"/>
    </source>
</evidence>
<feature type="transmembrane region" description="Helical" evidence="1">
    <location>
        <begin position="140"/>
        <end position="160"/>
    </location>
</feature>
<dbReference type="InterPro" id="IPR036691">
    <property type="entry name" value="Endo/exonu/phosph_ase_sf"/>
</dbReference>
<sequence length="190" mass="21544">MYRSPTGHLDTFLSSLNSLFGVIGANRRIILAGDFNVHFGTDETASLQLCDMMAGFGMQQTIKEATRHNSCLDNVFVSANMNVDYTEVTDLNISDHLGQIVGVSVPSEGKGFYQIKKNSDQLLKGDYSCFMKVFLRKHGILLSVWIWMLMRSVRNFWIFWVRNMLNVFRKNNILCGQIAMLNGSVKNCEL</sequence>
<dbReference type="InterPro" id="IPR005135">
    <property type="entry name" value="Endo/exonuclease/phosphatase"/>
</dbReference>
<comment type="caution">
    <text evidence="3">The sequence shown here is derived from an EMBL/GenBank/DDBJ whole genome shotgun (WGS) entry which is preliminary data.</text>
</comment>
<evidence type="ECO:0000256" key="1">
    <source>
        <dbReference type="SAM" id="Phobius"/>
    </source>
</evidence>
<proteinExistence type="predicted"/>
<dbReference type="Pfam" id="PF14529">
    <property type="entry name" value="Exo_endo_phos_2"/>
    <property type="match status" value="1"/>
</dbReference>
<reference evidence="3 4" key="1">
    <citation type="submission" date="2023-03" db="EMBL/GenBank/DDBJ databases">
        <title>Genome insight into feeding habits of ladybird beetles.</title>
        <authorList>
            <person name="Li H.-S."/>
            <person name="Huang Y.-H."/>
            <person name="Pang H."/>
        </authorList>
    </citation>
    <scope>NUCLEOTIDE SEQUENCE [LARGE SCALE GENOMIC DNA]</scope>
    <source>
        <strain evidence="3">SYSU_2023b</strain>
        <tissue evidence="3">Whole body</tissue>
    </source>
</reference>